<proteinExistence type="predicted"/>
<keyword evidence="3" id="KW-1185">Reference proteome</keyword>
<dbReference type="EMBL" id="JAGEUA010000007">
    <property type="protein sequence ID" value="KAL0969518.1"/>
    <property type="molecule type" value="Genomic_DNA"/>
</dbReference>
<dbReference type="PANTHER" id="PTHR14009">
    <property type="entry name" value="LEUCINE ZIPPER-EF-HAND CONTAINING TRANSMEMBRANE PROTEIN"/>
    <property type="match status" value="1"/>
</dbReference>
<evidence type="ECO:0000256" key="1">
    <source>
        <dbReference type="SAM" id="MobiDB-lite"/>
    </source>
</evidence>
<dbReference type="PANTHER" id="PTHR14009:SF8">
    <property type="entry name" value="MITOCHONDRIAL PROTON_CALCIUM EXCHANGER PROTEIN"/>
    <property type="match status" value="1"/>
</dbReference>
<reference evidence="2 3" key="1">
    <citation type="submission" date="2024-06" db="EMBL/GenBank/DDBJ databases">
        <authorList>
            <person name="Pan Q."/>
            <person name="Wen M."/>
            <person name="Jouanno E."/>
            <person name="Zahm M."/>
            <person name="Klopp C."/>
            <person name="Cabau C."/>
            <person name="Louis A."/>
            <person name="Berthelot C."/>
            <person name="Parey E."/>
            <person name="Roest Crollius H."/>
            <person name="Montfort J."/>
            <person name="Robinson-Rechavi M."/>
            <person name="Bouchez O."/>
            <person name="Lampietro C."/>
            <person name="Lopez Roques C."/>
            <person name="Donnadieu C."/>
            <person name="Postlethwait J."/>
            <person name="Bobe J."/>
            <person name="Verreycken H."/>
            <person name="Guiguen Y."/>
        </authorList>
    </citation>
    <scope>NUCLEOTIDE SEQUENCE [LARGE SCALE GENOMIC DNA]</scope>
    <source>
        <strain evidence="2">Up_M1</strain>
        <tissue evidence="2">Testis</tissue>
    </source>
</reference>
<evidence type="ECO:0000313" key="2">
    <source>
        <dbReference type="EMBL" id="KAL0969518.1"/>
    </source>
</evidence>
<feature type="compositionally biased region" description="Polar residues" evidence="1">
    <location>
        <begin position="106"/>
        <end position="117"/>
    </location>
</feature>
<feature type="region of interest" description="Disordered" evidence="1">
    <location>
        <begin position="99"/>
        <end position="135"/>
    </location>
</feature>
<accession>A0ABD0WHT1</accession>
<organism evidence="2 3">
    <name type="scientific">Umbra pygmaea</name>
    <name type="common">Eastern mudminnow</name>
    <dbReference type="NCBI Taxonomy" id="75934"/>
    <lineage>
        <taxon>Eukaryota</taxon>
        <taxon>Metazoa</taxon>
        <taxon>Chordata</taxon>
        <taxon>Craniata</taxon>
        <taxon>Vertebrata</taxon>
        <taxon>Euteleostomi</taxon>
        <taxon>Actinopterygii</taxon>
        <taxon>Neopterygii</taxon>
        <taxon>Teleostei</taxon>
        <taxon>Protacanthopterygii</taxon>
        <taxon>Esociformes</taxon>
        <taxon>Umbridae</taxon>
        <taxon>Umbra</taxon>
    </lineage>
</organism>
<dbReference type="Proteomes" id="UP001557470">
    <property type="component" value="Unassembled WGS sequence"/>
</dbReference>
<protein>
    <submittedName>
        <fullName evidence="2">Uncharacterized protein</fullName>
    </submittedName>
</protein>
<dbReference type="AlphaFoldDB" id="A0ABD0WHT1"/>
<sequence length="164" mass="18409">MVEAKLKYQWLDLHLNQHIPTSLLLLSRAMFLPDTLSPADQLKTTLQNLPDIVAKEAQVKVAEMELSQVDNKTKLEATLQEEAAIRQDNKEREMERLADAAEKTEQALSSVDSTVHTETLRDTAPSLEGIKGEEITKEEIDLLSDACTKLKEQKKLLTLEKEGA</sequence>
<dbReference type="InterPro" id="IPR044202">
    <property type="entry name" value="LETM1/MDM38-like"/>
</dbReference>
<name>A0ABD0WHT1_UMBPY</name>
<evidence type="ECO:0000313" key="3">
    <source>
        <dbReference type="Proteomes" id="UP001557470"/>
    </source>
</evidence>
<comment type="caution">
    <text evidence="2">The sequence shown here is derived from an EMBL/GenBank/DDBJ whole genome shotgun (WGS) entry which is preliminary data.</text>
</comment>
<gene>
    <name evidence="2" type="ORF">UPYG_G00228310</name>
</gene>